<evidence type="ECO:0000313" key="1">
    <source>
        <dbReference type="EMBL" id="GAA3552442.1"/>
    </source>
</evidence>
<accession>A0ABP6WN13</accession>
<reference evidence="2" key="1">
    <citation type="journal article" date="2019" name="Int. J. Syst. Evol. Microbiol.">
        <title>The Global Catalogue of Microorganisms (GCM) 10K type strain sequencing project: providing services to taxonomists for standard genome sequencing and annotation.</title>
        <authorList>
            <consortium name="The Broad Institute Genomics Platform"/>
            <consortium name="The Broad Institute Genome Sequencing Center for Infectious Disease"/>
            <person name="Wu L."/>
            <person name="Ma J."/>
        </authorList>
    </citation>
    <scope>NUCLEOTIDE SEQUENCE [LARGE SCALE GENOMIC DNA]</scope>
    <source>
        <strain evidence="2">JCM 17326</strain>
    </source>
</reference>
<name>A0ABP6WN13_9ACTN</name>
<protein>
    <submittedName>
        <fullName evidence="1">Uncharacterized protein</fullName>
    </submittedName>
</protein>
<gene>
    <name evidence="1" type="ORF">GCM10022419_035980</name>
</gene>
<dbReference type="EMBL" id="BAABDQ010000006">
    <property type="protein sequence ID" value="GAA3552442.1"/>
    <property type="molecule type" value="Genomic_DNA"/>
</dbReference>
<organism evidence="1 2">
    <name type="scientific">Nonomuraea rosea</name>
    <dbReference type="NCBI Taxonomy" id="638574"/>
    <lineage>
        <taxon>Bacteria</taxon>
        <taxon>Bacillati</taxon>
        <taxon>Actinomycetota</taxon>
        <taxon>Actinomycetes</taxon>
        <taxon>Streptosporangiales</taxon>
        <taxon>Streptosporangiaceae</taxon>
        <taxon>Nonomuraea</taxon>
    </lineage>
</organism>
<sequence>MPLLTARPSSIAYCADAPCLADEQLLVTLLTTWVLATGRTPPAVRPDGLTPEELIDFWADDHMKKEDPCSPPVSCSPSR</sequence>
<dbReference type="Proteomes" id="UP001500630">
    <property type="component" value="Unassembled WGS sequence"/>
</dbReference>
<keyword evidence="2" id="KW-1185">Reference proteome</keyword>
<comment type="caution">
    <text evidence="1">The sequence shown here is derived from an EMBL/GenBank/DDBJ whole genome shotgun (WGS) entry which is preliminary data.</text>
</comment>
<proteinExistence type="predicted"/>
<evidence type="ECO:0000313" key="2">
    <source>
        <dbReference type="Proteomes" id="UP001500630"/>
    </source>
</evidence>